<evidence type="ECO:0008006" key="3">
    <source>
        <dbReference type="Google" id="ProtNLM"/>
    </source>
</evidence>
<dbReference type="EMBL" id="CALNXJ010000009">
    <property type="protein sequence ID" value="CAH3104196.1"/>
    <property type="molecule type" value="Genomic_DNA"/>
</dbReference>
<organism evidence="1 2">
    <name type="scientific">Pocillopora meandrina</name>
    <dbReference type="NCBI Taxonomy" id="46732"/>
    <lineage>
        <taxon>Eukaryota</taxon>
        <taxon>Metazoa</taxon>
        <taxon>Cnidaria</taxon>
        <taxon>Anthozoa</taxon>
        <taxon>Hexacorallia</taxon>
        <taxon>Scleractinia</taxon>
        <taxon>Astrocoeniina</taxon>
        <taxon>Pocilloporidae</taxon>
        <taxon>Pocillopora</taxon>
    </lineage>
</organism>
<sequence>MLNIEITKQFPYGQENWMAYEHFHILGDKGFLVCKVFRKQGTIYKKQLRLINDALDKGMVRRLEPEEYKPERGRNPFGY</sequence>
<gene>
    <name evidence="1" type="ORF">PMEA_00034576</name>
</gene>
<name>A0AAU9W7Y5_9CNID</name>
<reference evidence="1 2" key="1">
    <citation type="submission" date="2022-05" db="EMBL/GenBank/DDBJ databases">
        <authorList>
            <consortium name="Genoscope - CEA"/>
            <person name="William W."/>
        </authorList>
    </citation>
    <scope>NUCLEOTIDE SEQUENCE [LARGE SCALE GENOMIC DNA]</scope>
</reference>
<feature type="non-terminal residue" evidence="1">
    <location>
        <position position="79"/>
    </location>
</feature>
<proteinExistence type="predicted"/>
<dbReference type="Proteomes" id="UP001159428">
    <property type="component" value="Unassembled WGS sequence"/>
</dbReference>
<dbReference type="AlphaFoldDB" id="A0AAU9W7Y5"/>
<evidence type="ECO:0000313" key="2">
    <source>
        <dbReference type="Proteomes" id="UP001159428"/>
    </source>
</evidence>
<keyword evidence="2" id="KW-1185">Reference proteome</keyword>
<protein>
    <recommendedName>
        <fullName evidence="3">LAGLIDADG homing endonuclease</fullName>
    </recommendedName>
</protein>
<accession>A0AAU9W7Y5</accession>
<evidence type="ECO:0000313" key="1">
    <source>
        <dbReference type="EMBL" id="CAH3104196.1"/>
    </source>
</evidence>
<comment type="caution">
    <text evidence="1">The sequence shown here is derived from an EMBL/GenBank/DDBJ whole genome shotgun (WGS) entry which is preliminary data.</text>
</comment>